<sequence length="566" mass="61623">MAASIVEQAHAHYDPGCPYEIPLPEASLFALLDDAARLYPTRTAIDYFGATTTYQAIHHQVLCAAQVLSEAGVSKGDVVAIALPNCPQAFVVFWACMRIGAVAAQHNPLAPAAEVKGQLERHGGRVAVVWEKSVEAYPLDGSTSIEQVFTVDISAHMPTGHRFLLSLPVAKARETRAQMRGEVPAGTRSWDRAVAAASPLPDATPHASVEDRAVILHTGGTNGVPKSVPLTHLNIGANVNQNVFWVWKLHEGAETFLSALPYFHAFGLTLLLCCAVRLAATQLVLPKFDAELTLEAMRRRPVTFMPGVPPMFERILLAAEKAEQPLSSVRWSVCGAMPLSGALARRWEEYTGGAIIEGYGLSETSPVSCGSPLSPNRRHGVLGLPYPSMEIRLVDLEDPSRDVEDGEAGEILLKGPNVFSGYLDAPEENAQVFTEDGWFRTGDVGVNENGYIVLSDRKKELILSGGFNVYPTQVEQAIRTMPEVEDVAVIGLPAGDAREEVTAAIILKNAAEALSLDQVRAWAERVLPHYALPRRIEFILDLPRNQLGKVQRRLVKEHIISRLRGK</sequence>
<dbReference type="Pfam" id="PF13193">
    <property type="entry name" value="AMP-binding_C"/>
    <property type="match status" value="1"/>
</dbReference>
<evidence type="ECO:0000259" key="3">
    <source>
        <dbReference type="Pfam" id="PF00501"/>
    </source>
</evidence>
<dbReference type="InterPro" id="IPR042099">
    <property type="entry name" value="ANL_N_sf"/>
</dbReference>
<proteinExistence type="inferred from homology"/>
<accession>A0A3P1SFQ4</accession>
<dbReference type="GO" id="GO:0031956">
    <property type="term" value="F:medium-chain fatty acid-CoA ligase activity"/>
    <property type="evidence" value="ECO:0007669"/>
    <property type="project" value="TreeGrafter"/>
</dbReference>
<dbReference type="RefSeq" id="WP_124867387.1">
    <property type="nucleotide sequence ID" value="NZ_RQZF01000001.1"/>
</dbReference>
<dbReference type="GO" id="GO:0004467">
    <property type="term" value="F:long-chain fatty acid-CoA ligase activity"/>
    <property type="evidence" value="ECO:0007669"/>
    <property type="project" value="UniProtKB-EC"/>
</dbReference>
<dbReference type="EMBL" id="RQZF01000001">
    <property type="protein sequence ID" value="RRC96121.1"/>
    <property type="molecule type" value="Genomic_DNA"/>
</dbReference>
<evidence type="ECO:0000259" key="4">
    <source>
        <dbReference type="Pfam" id="PF13193"/>
    </source>
</evidence>
<dbReference type="InterPro" id="IPR025110">
    <property type="entry name" value="AMP-bd_C"/>
</dbReference>
<comment type="similarity">
    <text evidence="1">Belongs to the ATP-dependent AMP-binding enzyme family.</text>
</comment>
<dbReference type="Pfam" id="PF00501">
    <property type="entry name" value="AMP-binding"/>
    <property type="match status" value="1"/>
</dbReference>
<evidence type="ECO:0000313" key="5">
    <source>
        <dbReference type="EMBL" id="RRC96121.1"/>
    </source>
</evidence>
<evidence type="ECO:0000256" key="1">
    <source>
        <dbReference type="ARBA" id="ARBA00006432"/>
    </source>
</evidence>
<comment type="caution">
    <text evidence="5">The sequence shown here is derived from an EMBL/GenBank/DDBJ whole genome shotgun (WGS) entry which is preliminary data.</text>
</comment>
<evidence type="ECO:0000256" key="2">
    <source>
        <dbReference type="ARBA" id="ARBA00022598"/>
    </source>
</evidence>
<dbReference type="PANTHER" id="PTHR43201">
    <property type="entry name" value="ACYL-COA SYNTHETASE"/>
    <property type="match status" value="1"/>
</dbReference>
<feature type="domain" description="AMP-dependent synthetase/ligase" evidence="3">
    <location>
        <begin position="33"/>
        <end position="423"/>
    </location>
</feature>
<dbReference type="Gene3D" id="3.30.300.30">
    <property type="match status" value="1"/>
</dbReference>
<dbReference type="Gene3D" id="3.40.50.12780">
    <property type="entry name" value="N-terminal domain of ligase-like"/>
    <property type="match status" value="1"/>
</dbReference>
<gene>
    <name evidence="5" type="ORF">EII11_00115</name>
</gene>
<dbReference type="PANTHER" id="PTHR43201:SF5">
    <property type="entry name" value="MEDIUM-CHAIN ACYL-COA LIGASE ACSF2, MITOCHONDRIAL"/>
    <property type="match status" value="1"/>
</dbReference>
<reference evidence="5 6" key="1">
    <citation type="submission" date="2018-11" db="EMBL/GenBank/DDBJ databases">
        <title>Genomes From Bacteria Associated with the Canine Oral Cavity: a Test Case for Automated Genome-Based Taxonomic Assignment.</title>
        <authorList>
            <person name="Coil D.A."/>
            <person name="Jospin G."/>
            <person name="Darling A.E."/>
            <person name="Wallis C."/>
            <person name="Davis I.J."/>
            <person name="Harris S."/>
            <person name="Eisen J.A."/>
            <person name="Holcombe L.J."/>
            <person name="O'Flynn C."/>
        </authorList>
    </citation>
    <scope>NUCLEOTIDE SEQUENCE [LARGE SCALE GENOMIC DNA]</scope>
    <source>
        <strain evidence="5 6">OH770</strain>
    </source>
</reference>
<dbReference type="EC" id="6.2.1.3" evidence="5"/>
<protein>
    <submittedName>
        <fullName evidence="5">Long-chain fatty acid--CoA ligase</fullName>
        <ecNumber evidence="5">6.2.1.3</ecNumber>
    </submittedName>
</protein>
<organism evidence="5 6">
    <name type="scientific">Schaalia canis</name>
    <dbReference type="NCBI Taxonomy" id="100469"/>
    <lineage>
        <taxon>Bacteria</taxon>
        <taxon>Bacillati</taxon>
        <taxon>Actinomycetota</taxon>
        <taxon>Actinomycetes</taxon>
        <taxon>Actinomycetales</taxon>
        <taxon>Actinomycetaceae</taxon>
        <taxon>Schaalia</taxon>
    </lineage>
</organism>
<dbReference type="Proteomes" id="UP000280444">
    <property type="component" value="Unassembled WGS sequence"/>
</dbReference>
<dbReference type="InterPro" id="IPR045851">
    <property type="entry name" value="AMP-bd_C_sf"/>
</dbReference>
<dbReference type="OrthoDB" id="9803968at2"/>
<dbReference type="SUPFAM" id="SSF56801">
    <property type="entry name" value="Acetyl-CoA synthetase-like"/>
    <property type="match status" value="1"/>
</dbReference>
<dbReference type="AlphaFoldDB" id="A0A3P1SFQ4"/>
<keyword evidence="2 5" id="KW-0436">Ligase</keyword>
<dbReference type="InterPro" id="IPR000873">
    <property type="entry name" value="AMP-dep_synth/lig_dom"/>
</dbReference>
<feature type="domain" description="AMP-binding enzyme C-terminal" evidence="4">
    <location>
        <begin position="473"/>
        <end position="549"/>
    </location>
</feature>
<name>A0A3P1SFQ4_9ACTO</name>
<keyword evidence="6" id="KW-1185">Reference proteome</keyword>
<evidence type="ECO:0000313" key="6">
    <source>
        <dbReference type="Proteomes" id="UP000280444"/>
    </source>
</evidence>